<dbReference type="OrthoDB" id="10464252at2759"/>
<organism evidence="3 4">
    <name type="scientific">Tropilaelaps mercedesae</name>
    <dbReference type="NCBI Taxonomy" id="418985"/>
    <lineage>
        <taxon>Eukaryota</taxon>
        <taxon>Metazoa</taxon>
        <taxon>Ecdysozoa</taxon>
        <taxon>Arthropoda</taxon>
        <taxon>Chelicerata</taxon>
        <taxon>Arachnida</taxon>
        <taxon>Acari</taxon>
        <taxon>Parasitiformes</taxon>
        <taxon>Mesostigmata</taxon>
        <taxon>Gamasina</taxon>
        <taxon>Dermanyssoidea</taxon>
        <taxon>Laelapidae</taxon>
        <taxon>Tropilaelaps</taxon>
    </lineage>
</organism>
<keyword evidence="4" id="KW-1185">Reference proteome</keyword>
<feature type="coiled-coil region" evidence="1">
    <location>
        <begin position="189"/>
        <end position="276"/>
    </location>
</feature>
<dbReference type="Proteomes" id="UP000192247">
    <property type="component" value="Unassembled WGS sequence"/>
</dbReference>
<reference evidence="3 4" key="1">
    <citation type="journal article" date="2017" name="Gigascience">
        <title>Draft genome of the honey bee ectoparasitic mite, Tropilaelaps mercedesae, is shaped by the parasitic life history.</title>
        <authorList>
            <person name="Dong X."/>
            <person name="Armstrong S.D."/>
            <person name="Xia D."/>
            <person name="Makepeace B.L."/>
            <person name="Darby A.C."/>
            <person name="Kadowaki T."/>
        </authorList>
    </citation>
    <scope>NUCLEOTIDE SEQUENCE [LARGE SCALE GENOMIC DNA]</scope>
    <source>
        <strain evidence="3">Wuxi-XJTLU</strain>
    </source>
</reference>
<evidence type="ECO:0000313" key="4">
    <source>
        <dbReference type="Proteomes" id="UP000192247"/>
    </source>
</evidence>
<feature type="compositionally biased region" description="Acidic residues" evidence="2">
    <location>
        <begin position="451"/>
        <end position="461"/>
    </location>
</feature>
<feature type="compositionally biased region" description="Basic and acidic residues" evidence="2">
    <location>
        <begin position="441"/>
        <end position="450"/>
    </location>
</feature>
<keyword evidence="1" id="KW-0175">Coiled coil</keyword>
<protein>
    <submittedName>
        <fullName evidence="3">Uncharacterized protein</fullName>
    </submittedName>
</protein>
<evidence type="ECO:0000313" key="3">
    <source>
        <dbReference type="EMBL" id="OQR75639.1"/>
    </source>
</evidence>
<evidence type="ECO:0000256" key="2">
    <source>
        <dbReference type="SAM" id="MobiDB-lite"/>
    </source>
</evidence>
<proteinExistence type="predicted"/>
<dbReference type="EMBL" id="MNPL01006055">
    <property type="protein sequence ID" value="OQR75639.1"/>
    <property type="molecule type" value="Genomic_DNA"/>
</dbReference>
<sequence>MGANGSTLRLKRKSSPDDAAFDAGPRRSKDGSDGSVKPLHEKDKEKSKKADKKEDKARHRFFGETGKKSGAPMANIDSDSEEGAQSYLESDEVDYHTPPPPRKNYSPVALVDADTKPAPQSTEQRRREVKEINHDFTDQRQGGLNDVNKDTNDLKDFKSSKNNLTGATTAVENALTLDKQLTRFAKDKISMLEATKTEQEIVINKLQTEVVKLKEKVRHLCKLRQDLLEQRSQVEDRVRSVQRERDHEISTRDSRIRELEDELEQYECKMEYLEHTQVHLQRSLLGILGYTRLVCRYSVNSRNISASENKTPKLLEELQKISTDLAECRDELKEKNQRIHELANSVVTKEAMIERLQNDLKAFKKEAAQEMEKRFLLYTEEKERLMSQLQEETEEYVKAAFAEKDCQLRELNEDWQNKYDQLNEEFSAMRKELEDAVAEKNDLLMSRDADSSDEEDEDDEDDRSREESTESISSASDLDWQVQERIERFREELTRIHNINTIEQRTLHDKQLNEVRDKLEQKIMLLKKQHEEELREFDQLLNDELNRVHKKYQAELRRLREYGKCNQKLDCCLDASLSPLHVTALLKSL</sequence>
<evidence type="ECO:0000256" key="1">
    <source>
        <dbReference type="SAM" id="Coils"/>
    </source>
</evidence>
<feature type="compositionally biased region" description="Basic and acidic residues" evidence="2">
    <location>
        <begin position="24"/>
        <end position="67"/>
    </location>
</feature>
<name>A0A1V9XQ58_9ACAR</name>
<accession>A0A1V9XQ58</accession>
<feature type="region of interest" description="Disordered" evidence="2">
    <location>
        <begin position="1"/>
        <end position="107"/>
    </location>
</feature>
<dbReference type="InParanoid" id="A0A1V9XQ58"/>
<feature type="coiled-coil region" evidence="1">
    <location>
        <begin position="509"/>
        <end position="562"/>
    </location>
</feature>
<dbReference type="Gene3D" id="1.20.5.170">
    <property type="match status" value="1"/>
</dbReference>
<feature type="region of interest" description="Disordered" evidence="2">
    <location>
        <begin position="441"/>
        <end position="477"/>
    </location>
</feature>
<gene>
    <name evidence="3" type="ORF">BIW11_08287</name>
</gene>
<comment type="caution">
    <text evidence="3">The sequence shown here is derived from an EMBL/GenBank/DDBJ whole genome shotgun (WGS) entry which is preliminary data.</text>
</comment>
<dbReference type="AlphaFoldDB" id="A0A1V9XQ58"/>